<proteinExistence type="predicted"/>
<name>A0ABP4DTA3_9ACTN</name>
<evidence type="ECO:0000313" key="3">
    <source>
        <dbReference type="Proteomes" id="UP001499987"/>
    </source>
</evidence>
<organism evidence="2 3">
    <name type="scientific">Kitasatospora arboriphila</name>
    <dbReference type="NCBI Taxonomy" id="258052"/>
    <lineage>
        <taxon>Bacteria</taxon>
        <taxon>Bacillati</taxon>
        <taxon>Actinomycetota</taxon>
        <taxon>Actinomycetes</taxon>
        <taxon>Kitasatosporales</taxon>
        <taxon>Streptomycetaceae</taxon>
        <taxon>Kitasatospora</taxon>
    </lineage>
</organism>
<comment type="caution">
    <text evidence="2">The sequence shown here is derived from an EMBL/GenBank/DDBJ whole genome shotgun (WGS) entry which is preliminary data.</text>
</comment>
<gene>
    <name evidence="2" type="ORF">GCM10009663_06090</name>
</gene>
<dbReference type="RefSeq" id="WP_344621865.1">
    <property type="nucleotide sequence ID" value="NZ_BAAALD010000003.1"/>
</dbReference>
<keyword evidence="3" id="KW-1185">Reference proteome</keyword>
<evidence type="ECO:0000256" key="1">
    <source>
        <dbReference type="SAM" id="MobiDB-lite"/>
    </source>
</evidence>
<accession>A0ABP4DTA3</accession>
<dbReference type="EMBL" id="BAAALD010000003">
    <property type="protein sequence ID" value="GAA1070341.1"/>
    <property type="molecule type" value="Genomic_DNA"/>
</dbReference>
<evidence type="ECO:0008006" key="4">
    <source>
        <dbReference type="Google" id="ProtNLM"/>
    </source>
</evidence>
<reference evidence="3" key="1">
    <citation type="journal article" date="2019" name="Int. J. Syst. Evol. Microbiol.">
        <title>The Global Catalogue of Microorganisms (GCM) 10K type strain sequencing project: providing services to taxonomists for standard genome sequencing and annotation.</title>
        <authorList>
            <consortium name="The Broad Institute Genomics Platform"/>
            <consortium name="The Broad Institute Genome Sequencing Center for Infectious Disease"/>
            <person name="Wu L."/>
            <person name="Ma J."/>
        </authorList>
    </citation>
    <scope>NUCLEOTIDE SEQUENCE [LARGE SCALE GENOMIC DNA]</scope>
    <source>
        <strain evidence="3">JCM 13002</strain>
    </source>
</reference>
<sequence>MYVVVQHTILDPETAFSRGRALMSGSGAPDGTRVLQFYPHVGGSAVTCLWETESVGDVQRFVDTTLGNSSTNLCYEVDADRAFADRPLGLRPSPAPVAHPGLSGTS</sequence>
<feature type="region of interest" description="Disordered" evidence="1">
    <location>
        <begin position="87"/>
        <end position="106"/>
    </location>
</feature>
<evidence type="ECO:0000313" key="2">
    <source>
        <dbReference type="EMBL" id="GAA1070341.1"/>
    </source>
</evidence>
<protein>
    <recommendedName>
        <fullName evidence="4">DUF4242 domain-containing protein</fullName>
    </recommendedName>
</protein>
<dbReference type="Proteomes" id="UP001499987">
    <property type="component" value="Unassembled WGS sequence"/>
</dbReference>